<organism evidence="2 3">
    <name type="scientific">Clostridium saccharobutylicum</name>
    <dbReference type="NCBI Taxonomy" id="169679"/>
    <lineage>
        <taxon>Bacteria</taxon>
        <taxon>Bacillati</taxon>
        <taxon>Bacillota</taxon>
        <taxon>Clostridia</taxon>
        <taxon>Eubacteriales</taxon>
        <taxon>Clostridiaceae</taxon>
        <taxon>Clostridium</taxon>
    </lineage>
</organism>
<dbReference type="Gene3D" id="3.90.1640.20">
    <property type="entry name" value="TON_0340"/>
    <property type="match status" value="1"/>
</dbReference>
<dbReference type="Pfam" id="PF14336">
    <property type="entry name" value="GLUCM-like_C"/>
    <property type="match status" value="1"/>
</dbReference>
<evidence type="ECO:0000259" key="1">
    <source>
        <dbReference type="Pfam" id="PF14336"/>
    </source>
</evidence>
<proteinExistence type="predicted"/>
<feature type="domain" description="D-glutamate cyclase-like C-terminal" evidence="1">
    <location>
        <begin position="15"/>
        <end position="326"/>
    </location>
</feature>
<dbReference type="Proteomes" id="UP000191154">
    <property type="component" value="Unassembled WGS sequence"/>
</dbReference>
<reference evidence="2 3" key="1">
    <citation type="submission" date="2016-05" db="EMBL/GenBank/DDBJ databases">
        <title>Microbial solvent formation.</title>
        <authorList>
            <person name="Poehlein A."/>
            <person name="Montoya Solano J.D."/>
            <person name="Flitsch S."/>
            <person name="Krabben P."/>
            <person name="Duerre P."/>
            <person name="Daniel R."/>
        </authorList>
    </citation>
    <scope>NUCLEOTIDE SEQUENCE [LARGE SCALE GENOMIC DNA]</scope>
    <source>
        <strain evidence="2 3">L1-8</strain>
    </source>
</reference>
<dbReference type="EMBL" id="LZYZ01000008">
    <property type="protein sequence ID" value="OOM07295.1"/>
    <property type="molecule type" value="Genomic_DNA"/>
</dbReference>
<gene>
    <name evidence="2" type="ORF">CLOSAC_38240</name>
</gene>
<name>A0A1S8MSZ2_CLOSA</name>
<comment type="caution">
    <text evidence="2">The sequence shown here is derived from an EMBL/GenBank/DDBJ whole genome shotgun (WGS) entry which is preliminary data.</text>
</comment>
<evidence type="ECO:0000313" key="2">
    <source>
        <dbReference type="EMBL" id="OOM07295.1"/>
    </source>
</evidence>
<dbReference type="STRING" id="169679.CSACC_30820"/>
<dbReference type="InterPro" id="IPR025504">
    <property type="entry name" value="GLUCM_C"/>
</dbReference>
<protein>
    <recommendedName>
        <fullName evidence="1">D-glutamate cyclase-like C-terminal domain-containing protein</fullName>
    </recommendedName>
</protein>
<accession>A0A1S8MSZ2</accession>
<dbReference type="AlphaFoldDB" id="A0A1S8MSZ2"/>
<evidence type="ECO:0000313" key="3">
    <source>
        <dbReference type="Proteomes" id="UP000191154"/>
    </source>
</evidence>
<dbReference type="PANTHER" id="PTHR32022">
    <property type="entry name" value="D-GLUTAMATE CYCLASE, MITOCHONDRIAL"/>
    <property type="match status" value="1"/>
</dbReference>
<dbReference type="RefSeq" id="WP_077866850.1">
    <property type="nucleotide sequence ID" value="NZ_LZYZ01000008.1"/>
</dbReference>
<sequence>MNQKELTLFNIGENLDNLMNLDPRGYGVCRILYSASREYTKEPLTTNAAKKLVDTLKEGDLVYIMTGFVLLPFKKAEMDGIVSSILLARSLVKAFNVKPVIICPEENMLAVKNLSAVVGLHCYDSIEELKEYPISMAAISFTKDASKAEQQADDIMSKGLPSAVISIECPGANSVGKYHNAVGLDVTELEAKQDILFTKLQDKGVLNIAIGDLGNEMGMGTIKEHLEEYIPYAAKGRCNCGCNGGIAVATKADNIITATVSDWGCYGLIAAIAYLKKDLEILHTKEMEEEAMVAASRSGMIDMYGWLTPAIDGFGLSMNLSIVNLMRECVSYAIKLEKTCATWFEKVIELGYYDNVIDTMDSNERLVMLK</sequence>
<dbReference type="PANTHER" id="PTHR32022:SF10">
    <property type="entry name" value="D-GLUTAMATE CYCLASE, MITOCHONDRIAL"/>
    <property type="match status" value="1"/>
</dbReference>